<keyword evidence="4" id="KW-0524">Neurogenesis</keyword>
<sequence>MATEHFCLRWNNHQSTLVSVFDNLLESGTLVDCTLAADGRYLKAHKVVLSACSPYLGMILSQHYDKHPIIILKDVKFDELKAMLDYMYRGEVNISQEQLSTFLKAAESLQIKGLTDTGGEEGSGLVPNRPPSSSSTASVPNDDPPSPAQGDGGSPGPRKRKRVRHDEPPDCEMKPVTGDSDRLAQSAGNSGSPGSASAGRNVGLGSVKREPT</sequence>
<accession>A0A1B6HVB0</accession>
<feature type="compositionally biased region" description="Basic and acidic residues" evidence="9">
    <location>
        <begin position="164"/>
        <end position="173"/>
    </location>
</feature>
<dbReference type="FunFam" id="3.30.710.10:FF:000091">
    <property type="entry name" value="Lola, isoform F"/>
    <property type="match status" value="1"/>
</dbReference>
<feature type="compositionally biased region" description="Low complexity" evidence="9">
    <location>
        <begin position="184"/>
        <end position="199"/>
    </location>
</feature>
<evidence type="ECO:0000256" key="9">
    <source>
        <dbReference type="SAM" id="MobiDB-lite"/>
    </source>
</evidence>
<comment type="function">
    <text evidence="8">Putative transcription factor required for axon growth and guidance in the central and peripheral nervous systems. Repels CNS axons away from the midline by promoting the expression of the midline repellent sli and its receptor robo.</text>
</comment>
<dbReference type="AlphaFoldDB" id="A0A1B6HVB0"/>
<dbReference type="PANTHER" id="PTHR23110">
    <property type="entry name" value="BTB DOMAIN TRANSCRIPTION FACTOR"/>
    <property type="match status" value="1"/>
</dbReference>
<dbReference type="GO" id="GO:0006357">
    <property type="term" value="P:regulation of transcription by RNA polymerase II"/>
    <property type="evidence" value="ECO:0007669"/>
    <property type="project" value="TreeGrafter"/>
</dbReference>
<dbReference type="GO" id="GO:0008406">
    <property type="term" value="P:gonad development"/>
    <property type="evidence" value="ECO:0007669"/>
    <property type="project" value="UniProtKB-ARBA"/>
</dbReference>
<evidence type="ECO:0000256" key="2">
    <source>
        <dbReference type="ARBA" id="ARBA00022473"/>
    </source>
</evidence>
<dbReference type="PROSITE" id="PS50097">
    <property type="entry name" value="BTB"/>
    <property type="match status" value="1"/>
</dbReference>
<dbReference type="Pfam" id="PF00651">
    <property type="entry name" value="BTB"/>
    <property type="match status" value="1"/>
</dbReference>
<dbReference type="SMART" id="SM00225">
    <property type="entry name" value="BTB"/>
    <property type="match status" value="1"/>
</dbReference>
<evidence type="ECO:0000256" key="3">
    <source>
        <dbReference type="ARBA" id="ARBA00022782"/>
    </source>
</evidence>
<gene>
    <name evidence="11" type="ORF">g.51953</name>
</gene>
<keyword evidence="7" id="KW-0539">Nucleus</keyword>
<proteinExistence type="predicted"/>
<reference evidence="11" key="1">
    <citation type="submission" date="2015-11" db="EMBL/GenBank/DDBJ databases">
        <title>De novo transcriptome assembly of four potential Pierce s Disease insect vectors from Arizona vineyards.</title>
        <authorList>
            <person name="Tassone E.E."/>
        </authorList>
    </citation>
    <scope>NUCLEOTIDE SEQUENCE</scope>
</reference>
<keyword evidence="3" id="KW-0221">Differentiation</keyword>
<dbReference type="Gene3D" id="3.30.710.10">
    <property type="entry name" value="Potassium Channel Kv1.1, Chain A"/>
    <property type="match status" value="1"/>
</dbReference>
<evidence type="ECO:0000256" key="8">
    <source>
        <dbReference type="ARBA" id="ARBA00037382"/>
    </source>
</evidence>
<keyword evidence="6" id="KW-0804">Transcription</keyword>
<dbReference type="SUPFAM" id="SSF54695">
    <property type="entry name" value="POZ domain"/>
    <property type="match status" value="1"/>
</dbReference>
<name>A0A1B6HVB0_9HEMI</name>
<dbReference type="GO" id="GO:0016199">
    <property type="term" value="P:axon midline choice point recognition"/>
    <property type="evidence" value="ECO:0007669"/>
    <property type="project" value="UniProtKB-ARBA"/>
</dbReference>
<organism evidence="11">
    <name type="scientific">Homalodisca liturata</name>
    <dbReference type="NCBI Taxonomy" id="320908"/>
    <lineage>
        <taxon>Eukaryota</taxon>
        <taxon>Metazoa</taxon>
        <taxon>Ecdysozoa</taxon>
        <taxon>Arthropoda</taxon>
        <taxon>Hexapoda</taxon>
        <taxon>Insecta</taxon>
        <taxon>Pterygota</taxon>
        <taxon>Neoptera</taxon>
        <taxon>Paraneoptera</taxon>
        <taxon>Hemiptera</taxon>
        <taxon>Auchenorrhyncha</taxon>
        <taxon>Membracoidea</taxon>
        <taxon>Cicadellidae</taxon>
        <taxon>Cicadellinae</taxon>
        <taxon>Proconiini</taxon>
        <taxon>Homalodisca</taxon>
    </lineage>
</organism>
<feature type="non-terminal residue" evidence="11">
    <location>
        <position position="212"/>
    </location>
</feature>
<evidence type="ECO:0000259" key="10">
    <source>
        <dbReference type="PROSITE" id="PS50097"/>
    </source>
</evidence>
<evidence type="ECO:0000256" key="5">
    <source>
        <dbReference type="ARBA" id="ARBA00023015"/>
    </source>
</evidence>
<evidence type="ECO:0000256" key="1">
    <source>
        <dbReference type="ARBA" id="ARBA00004123"/>
    </source>
</evidence>
<dbReference type="InterPro" id="IPR011333">
    <property type="entry name" value="SKP1/BTB/POZ_sf"/>
</dbReference>
<dbReference type="EMBL" id="GECU01029120">
    <property type="protein sequence ID" value="JAS78586.1"/>
    <property type="molecule type" value="Transcribed_RNA"/>
</dbReference>
<dbReference type="CDD" id="cd18315">
    <property type="entry name" value="BTB_POZ_BAB-like"/>
    <property type="match status" value="1"/>
</dbReference>
<dbReference type="GO" id="GO:0007464">
    <property type="term" value="P:R3/R4 cell fate commitment"/>
    <property type="evidence" value="ECO:0007669"/>
    <property type="project" value="UniProtKB-ARBA"/>
</dbReference>
<dbReference type="GO" id="GO:0048813">
    <property type="term" value="P:dendrite morphogenesis"/>
    <property type="evidence" value="ECO:0007669"/>
    <property type="project" value="UniProtKB-ARBA"/>
</dbReference>
<feature type="domain" description="BTB" evidence="10">
    <location>
        <begin position="31"/>
        <end position="96"/>
    </location>
</feature>
<dbReference type="GO" id="GO:0045467">
    <property type="term" value="P:R7 cell development"/>
    <property type="evidence" value="ECO:0007669"/>
    <property type="project" value="UniProtKB-ARBA"/>
</dbReference>
<dbReference type="GO" id="GO:0005634">
    <property type="term" value="C:nucleus"/>
    <property type="evidence" value="ECO:0007669"/>
    <property type="project" value="UniProtKB-SubCell"/>
</dbReference>
<evidence type="ECO:0000313" key="11">
    <source>
        <dbReference type="EMBL" id="JAS78586.1"/>
    </source>
</evidence>
<evidence type="ECO:0000256" key="7">
    <source>
        <dbReference type="ARBA" id="ARBA00023242"/>
    </source>
</evidence>
<dbReference type="GO" id="GO:0007526">
    <property type="term" value="P:larval somatic muscle development"/>
    <property type="evidence" value="ECO:0007669"/>
    <property type="project" value="UniProtKB-ARBA"/>
</dbReference>
<evidence type="ECO:0000256" key="6">
    <source>
        <dbReference type="ARBA" id="ARBA00023163"/>
    </source>
</evidence>
<dbReference type="InterPro" id="IPR051095">
    <property type="entry name" value="Dros_DevTransReg"/>
</dbReference>
<comment type="subcellular location">
    <subcellularLocation>
        <location evidence="1">Nucleus</location>
    </subcellularLocation>
</comment>
<dbReference type="GO" id="GO:0035167">
    <property type="term" value="P:larval lymph gland hemopoiesis"/>
    <property type="evidence" value="ECO:0007669"/>
    <property type="project" value="UniProtKB-ARBA"/>
</dbReference>
<dbReference type="PANTHER" id="PTHR23110:SF111">
    <property type="entry name" value="LONGITUDINALS LACKING PROTEIN, ISOFORMS F_I_K_T"/>
    <property type="match status" value="1"/>
</dbReference>
<protein>
    <recommendedName>
        <fullName evidence="10">BTB domain-containing protein</fullName>
    </recommendedName>
</protein>
<dbReference type="GO" id="GO:0045476">
    <property type="term" value="P:nurse cell apoptotic process"/>
    <property type="evidence" value="ECO:0007669"/>
    <property type="project" value="UniProtKB-ARBA"/>
</dbReference>
<keyword evidence="5" id="KW-0805">Transcription regulation</keyword>
<feature type="region of interest" description="Disordered" evidence="9">
    <location>
        <begin position="114"/>
        <end position="212"/>
    </location>
</feature>
<evidence type="ECO:0000256" key="4">
    <source>
        <dbReference type="ARBA" id="ARBA00022902"/>
    </source>
</evidence>
<dbReference type="InterPro" id="IPR000210">
    <property type="entry name" value="BTB/POZ_dom"/>
</dbReference>
<keyword evidence="2" id="KW-0217">Developmental protein</keyword>